<dbReference type="EMBL" id="VSRR010041568">
    <property type="protein sequence ID" value="MPC75642.1"/>
    <property type="molecule type" value="Genomic_DNA"/>
</dbReference>
<accession>A0A5B7HW93</accession>
<sequence length="160" mass="16885">MTSDLWVGQTRGSRGVFTGLRRGGRLENHVWRGTSGRLPLRQPGCLTHTAGGRAQRRGGLLGSGVQVPLYARSLTHSLSRPPQLPLASPTDPHTDRKAAAATAATVTAKISHTDGTSLYHFSVHQVTKPSIHHASAPPSASALNLPPARALTLFLASHAT</sequence>
<dbReference type="AlphaFoldDB" id="A0A5B7HW93"/>
<reference evidence="1 2" key="1">
    <citation type="submission" date="2019-05" db="EMBL/GenBank/DDBJ databases">
        <title>Another draft genome of Portunus trituberculatus and its Hox gene families provides insights of decapod evolution.</title>
        <authorList>
            <person name="Jeong J.-H."/>
            <person name="Song I."/>
            <person name="Kim S."/>
            <person name="Choi T."/>
            <person name="Kim D."/>
            <person name="Ryu S."/>
            <person name="Kim W."/>
        </authorList>
    </citation>
    <scope>NUCLEOTIDE SEQUENCE [LARGE SCALE GENOMIC DNA]</scope>
    <source>
        <tissue evidence="1">Muscle</tissue>
    </source>
</reference>
<name>A0A5B7HW93_PORTR</name>
<keyword evidence="2" id="KW-1185">Reference proteome</keyword>
<gene>
    <name evidence="1" type="ORF">E2C01_070035</name>
</gene>
<proteinExistence type="predicted"/>
<protein>
    <submittedName>
        <fullName evidence="1">Uncharacterized protein</fullName>
    </submittedName>
</protein>
<organism evidence="1 2">
    <name type="scientific">Portunus trituberculatus</name>
    <name type="common">Swimming crab</name>
    <name type="synonym">Neptunus trituberculatus</name>
    <dbReference type="NCBI Taxonomy" id="210409"/>
    <lineage>
        <taxon>Eukaryota</taxon>
        <taxon>Metazoa</taxon>
        <taxon>Ecdysozoa</taxon>
        <taxon>Arthropoda</taxon>
        <taxon>Crustacea</taxon>
        <taxon>Multicrustacea</taxon>
        <taxon>Malacostraca</taxon>
        <taxon>Eumalacostraca</taxon>
        <taxon>Eucarida</taxon>
        <taxon>Decapoda</taxon>
        <taxon>Pleocyemata</taxon>
        <taxon>Brachyura</taxon>
        <taxon>Eubrachyura</taxon>
        <taxon>Portunoidea</taxon>
        <taxon>Portunidae</taxon>
        <taxon>Portuninae</taxon>
        <taxon>Portunus</taxon>
    </lineage>
</organism>
<evidence type="ECO:0000313" key="2">
    <source>
        <dbReference type="Proteomes" id="UP000324222"/>
    </source>
</evidence>
<dbReference type="Proteomes" id="UP000324222">
    <property type="component" value="Unassembled WGS sequence"/>
</dbReference>
<evidence type="ECO:0000313" key="1">
    <source>
        <dbReference type="EMBL" id="MPC75642.1"/>
    </source>
</evidence>
<comment type="caution">
    <text evidence="1">The sequence shown here is derived from an EMBL/GenBank/DDBJ whole genome shotgun (WGS) entry which is preliminary data.</text>
</comment>